<reference evidence="2 3" key="1">
    <citation type="submission" date="2021-09" db="EMBL/GenBank/DDBJ databases">
        <title>Genomic insights and catalytic innovation underlie evolution of tropane alkaloids biosynthesis.</title>
        <authorList>
            <person name="Wang Y.-J."/>
            <person name="Tian T."/>
            <person name="Huang J.-P."/>
            <person name="Huang S.-X."/>
        </authorList>
    </citation>
    <scope>NUCLEOTIDE SEQUENCE [LARGE SCALE GENOMIC DNA]</scope>
    <source>
        <strain evidence="2">KIB-2018</strain>
        <tissue evidence="2">Leaf</tissue>
    </source>
</reference>
<evidence type="ECO:0000256" key="1">
    <source>
        <dbReference type="SAM" id="MobiDB-lite"/>
    </source>
</evidence>
<dbReference type="PANTHER" id="PTHR31343:SF4">
    <property type="entry name" value="DUF789 DOMAIN-CONTAINING PROTEIN"/>
    <property type="match status" value="1"/>
</dbReference>
<dbReference type="PANTHER" id="PTHR31343">
    <property type="entry name" value="T15D22.8"/>
    <property type="match status" value="1"/>
</dbReference>
<dbReference type="AlphaFoldDB" id="A0AAV8U9F0"/>
<feature type="region of interest" description="Disordered" evidence="1">
    <location>
        <begin position="158"/>
        <end position="188"/>
    </location>
</feature>
<sequence length="380" mass="43202">MPNSMTRTHPTDRFYCPPAMRWHRRYSQLQEQYQRESQPDPALTETPYYSDDSTLSTINSLGLPSPPRSSNLTNLDRVMEAVTPFVPVHYLTEARIQGWRTREADRQPYFCLRELWESFYEWSVCGVGVPLLLNGSDTLKQYYVPSLSGIQLYVDQQSSRSRHGEDNEAESLRDASSANSSGCEAETHVKVDQRGLGAMKKSPNSSSGDEKEIYNSNGFLAFEYLEKEQPRARKPLYDKVSSLASQFPDIKIYRSCDLLPTSWVAVAWYPIYRIPTGPTLQNVDASFLTFHALSTNGKNHMIFDEESGRKPYVGAASSRVPLPVFGLASYKLRGSILSPSGSLESQKAKSLLRVADNWLQRLEVNLPDFQFFVSHNLQWR</sequence>
<dbReference type="Pfam" id="PF05623">
    <property type="entry name" value="DUF789"/>
    <property type="match status" value="1"/>
</dbReference>
<keyword evidence="3" id="KW-1185">Reference proteome</keyword>
<dbReference type="Proteomes" id="UP001159364">
    <property type="component" value="Linkage Group LG08"/>
</dbReference>
<evidence type="ECO:0000313" key="2">
    <source>
        <dbReference type="EMBL" id="KAJ8899058.1"/>
    </source>
</evidence>
<name>A0AAV8U9F0_9ROSI</name>
<protein>
    <submittedName>
        <fullName evidence="2">Uncharacterized protein</fullName>
    </submittedName>
</protein>
<evidence type="ECO:0000313" key="3">
    <source>
        <dbReference type="Proteomes" id="UP001159364"/>
    </source>
</evidence>
<proteinExistence type="predicted"/>
<feature type="compositionally biased region" description="Basic and acidic residues" evidence="1">
    <location>
        <begin position="162"/>
        <end position="173"/>
    </location>
</feature>
<dbReference type="InterPro" id="IPR008507">
    <property type="entry name" value="DUF789"/>
</dbReference>
<dbReference type="EMBL" id="JAIWQS010000008">
    <property type="protein sequence ID" value="KAJ8899058.1"/>
    <property type="molecule type" value="Genomic_DNA"/>
</dbReference>
<organism evidence="2 3">
    <name type="scientific">Erythroxylum novogranatense</name>
    <dbReference type="NCBI Taxonomy" id="1862640"/>
    <lineage>
        <taxon>Eukaryota</taxon>
        <taxon>Viridiplantae</taxon>
        <taxon>Streptophyta</taxon>
        <taxon>Embryophyta</taxon>
        <taxon>Tracheophyta</taxon>
        <taxon>Spermatophyta</taxon>
        <taxon>Magnoliopsida</taxon>
        <taxon>eudicotyledons</taxon>
        <taxon>Gunneridae</taxon>
        <taxon>Pentapetalae</taxon>
        <taxon>rosids</taxon>
        <taxon>fabids</taxon>
        <taxon>Malpighiales</taxon>
        <taxon>Erythroxylaceae</taxon>
        <taxon>Erythroxylum</taxon>
    </lineage>
</organism>
<comment type="caution">
    <text evidence="2">The sequence shown here is derived from an EMBL/GenBank/DDBJ whole genome shotgun (WGS) entry which is preliminary data.</text>
</comment>
<gene>
    <name evidence="2" type="ORF">K2173_010211</name>
</gene>
<accession>A0AAV8U9F0</accession>